<reference evidence="2 3" key="1">
    <citation type="submission" date="2020-03" db="EMBL/GenBank/DDBJ databases">
        <title>Isolation and identification of active actinomycetes.</title>
        <authorList>
            <person name="Sun X."/>
        </authorList>
    </citation>
    <scope>NUCLEOTIDE SEQUENCE [LARGE SCALE GENOMIC DNA]</scope>
    <source>
        <strain evidence="2 3">NEAU-D13</strain>
    </source>
</reference>
<proteinExistence type="predicted"/>
<organism evidence="2 3">
    <name type="scientific">Lentzea alba</name>
    <dbReference type="NCBI Taxonomy" id="2714351"/>
    <lineage>
        <taxon>Bacteria</taxon>
        <taxon>Bacillati</taxon>
        <taxon>Actinomycetota</taxon>
        <taxon>Actinomycetes</taxon>
        <taxon>Pseudonocardiales</taxon>
        <taxon>Pseudonocardiaceae</taxon>
        <taxon>Lentzea</taxon>
    </lineage>
</organism>
<dbReference type="RefSeq" id="WP_166049552.1">
    <property type="nucleotide sequence ID" value="NZ_JAAMPJ010000007.1"/>
</dbReference>
<keyword evidence="3" id="KW-1185">Reference proteome</keyword>
<protein>
    <submittedName>
        <fullName evidence="2">Uncharacterized protein</fullName>
    </submittedName>
</protein>
<gene>
    <name evidence="2" type="ORF">G7043_25305</name>
</gene>
<comment type="caution">
    <text evidence="2">The sequence shown here is derived from an EMBL/GenBank/DDBJ whole genome shotgun (WGS) entry which is preliminary data.</text>
</comment>
<feature type="transmembrane region" description="Helical" evidence="1">
    <location>
        <begin position="40"/>
        <end position="58"/>
    </location>
</feature>
<name>A0A7C9RU68_9PSEU</name>
<accession>A0A7C9RU68</accession>
<keyword evidence="1" id="KW-1133">Transmembrane helix</keyword>
<keyword evidence="1" id="KW-0472">Membrane</keyword>
<evidence type="ECO:0000256" key="1">
    <source>
        <dbReference type="SAM" id="Phobius"/>
    </source>
</evidence>
<evidence type="ECO:0000313" key="2">
    <source>
        <dbReference type="EMBL" id="NGY62246.1"/>
    </source>
</evidence>
<keyword evidence="1" id="KW-0812">Transmembrane</keyword>
<dbReference type="Proteomes" id="UP000481360">
    <property type="component" value="Unassembled WGS sequence"/>
</dbReference>
<evidence type="ECO:0000313" key="3">
    <source>
        <dbReference type="Proteomes" id="UP000481360"/>
    </source>
</evidence>
<dbReference type="EMBL" id="JAAMPJ010000007">
    <property type="protein sequence ID" value="NGY62246.1"/>
    <property type="molecule type" value="Genomic_DNA"/>
</dbReference>
<sequence length="67" mass="6992">MNKELNSSPTRNRALLAVILVGSLVANVTAQAFGLSLFISAAFGVVAIASGVALFSAYRRNRGVPRS</sequence>
<dbReference type="AlphaFoldDB" id="A0A7C9RU68"/>